<dbReference type="Proteomes" id="UP000254374">
    <property type="component" value="Unassembled WGS sequence"/>
</dbReference>
<evidence type="ECO:0000313" key="2">
    <source>
        <dbReference type="EMBL" id="STO25290.1"/>
    </source>
</evidence>
<organism evidence="2 4">
    <name type="scientific">Fluoribacter gormanii</name>
    <dbReference type="NCBI Taxonomy" id="464"/>
    <lineage>
        <taxon>Bacteria</taxon>
        <taxon>Pseudomonadati</taxon>
        <taxon>Pseudomonadota</taxon>
        <taxon>Gammaproteobacteria</taxon>
        <taxon>Legionellales</taxon>
        <taxon>Legionellaceae</taxon>
        <taxon>Fluoribacter</taxon>
    </lineage>
</organism>
<reference evidence="1 3" key="1">
    <citation type="submission" date="2017-01" db="EMBL/GenBank/DDBJ databases">
        <authorList>
            <person name="Varghese N."/>
            <person name="Submissions S."/>
        </authorList>
    </citation>
    <scope>NUCLEOTIDE SEQUENCE [LARGE SCALE GENOMIC DNA]</scope>
    <source>
        <strain evidence="1 3">ATCC 33342</strain>
    </source>
</reference>
<dbReference type="Proteomes" id="UP000186808">
    <property type="component" value="Unassembled WGS sequence"/>
</dbReference>
<evidence type="ECO:0000313" key="3">
    <source>
        <dbReference type="Proteomes" id="UP000186808"/>
    </source>
</evidence>
<dbReference type="EMBL" id="FTNL01000017">
    <property type="protein sequence ID" value="SIR61819.1"/>
    <property type="molecule type" value="Genomic_DNA"/>
</dbReference>
<proteinExistence type="predicted"/>
<sequence>MKIYFPDITFEGNPFVWELNETTNQATCLMYCIKKDTQVQFVPKMSLDLFKKFPGITYDKDEIIIRDVKIFDKVYQILDHLRELKDKIAGPKATISRQKSSFFQYQKDKALDEVASTSKPPRRSLSLSSTNLPLFTHITLNELIKNDHITCSLWGDTVAYETYFEEKTSNDAKARGAIFLKSSLAFNIMVQYEKNRRLYPLKANVIKEIRALLEVLDPIYVNWYTKESIQANRELVFYYFQNAVSEAMLNGNLNNKPTEFETEEPPKLNKALRTYAIEKARALRAELMLMKFNILINPELPPELSLSDKEIKTLPEINSLRKLVFKQPIEILEDISTRLKKISLLIIESGIVEESNAELSTQLNHSLAINAPVIMDFHSFQSLLHALLDQQITSSSKKELIPDIVTKVTKETINQIIKTYKMTNSQYIAPLSKIDSNFYLCKDWADKLAVELAEVKLKHPKEEKKVTAYSQAIADKVVGFMSHQLQEYQPNENDSLTSSSMSIKL</sequence>
<evidence type="ECO:0000313" key="4">
    <source>
        <dbReference type="Proteomes" id="UP000254374"/>
    </source>
</evidence>
<accession>A0A377GKE0</accession>
<keyword evidence="3" id="KW-1185">Reference proteome</keyword>
<reference evidence="2 4" key="2">
    <citation type="submission" date="2018-06" db="EMBL/GenBank/DDBJ databases">
        <authorList>
            <consortium name="Pathogen Informatics"/>
            <person name="Doyle S."/>
        </authorList>
    </citation>
    <scope>NUCLEOTIDE SEQUENCE [LARGE SCALE GENOMIC DNA]</scope>
    <source>
        <strain evidence="2 4">NCTC11401</strain>
    </source>
</reference>
<gene>
    <name evidence="2" type="ORF">NCTC11401_02121</name>
    <name evidence="1" type="ORF">SAMN05421777_11720</name>
</gene>
<evidence type="ECO:0000313" key="1">
    <source>
        <dbReference type="EMBL" id="SIR61819.1"/>
    </source>
</evidence>
<dbReference type="OrthoDB" id="5653929at2"/>
<protein>
    <submittedName>
        <fullName evidence="2">Uncharacterized protein</fullName>
    </submittedName>
</protein>
<dbReference type="EMBL" id="UGGV01000001">
    <property type="protein sequence ID" value="STO25290.1"/>
    <property type="molecule type" value="Genomic_DNA"/>
</dbReference>
<dbReference type="AlphaFoldDB" id="A0A377GKE0"/>
<dbReference type="RefSeq" id="WP_058466910.1">
    <property type="nucleotide sequence ID" value="NZ_CAAAIX010000016.1"/>
</dbReference>
<name>A0A377GKE0_9GAMM</name>